<comment type="similarity">
    <text evidence="3 12">Belongs to the short-chain dehydrogenases/reductases (SDR) family.</text>
</comment>
<dbReference type="GO" id="GO:0030497">
    <property type="term" value="P:fatty acid elongation"/>
    <property type="evidence" value="ECO:0007669"/>
    <property type="project" value="UniProtKB-ARBA"/>
</dbReference>
<reference evidence="14 15" key="1">
    <citation type="submission" date="2013-04" db="EMBL/GenBank/DDBJ databases">
        <title>Oceanococcus atlanticus 22II-S10r2 Genome Sequencing.</title>
        <authorList>
            <person name="Lai Q."/>
            <person name="Li G."/>
            <person name="Shao Z."/>
        </authorList>
    </citation>
    <scope>NUCLEOTIDE SEQUENCE [LARGE SCALE GENOMIC DNA]</scope>
    <source>
        <strain evidence="14 15">22II-S10r2</strain>
    </source>
</reference>
<sequence>MSGKTALVTGASRGIGQAIAERLAHQGAVVIGTATSDAGAKAIATHLQAINPACTGHALNVTDADACKALIDELGSPDILINNAAITRDTLLLRMKDADFDDVIATNLASVARMSRLVLKGMMKKRWGRIISISSVVGFSGNPGQTNYAAAKAGVVGFSKALAREVASRNITVNLVAPGFIDTDMTKSLPDDVKTGLLEQIPLGRLGAAADVAAAVSFLASDDAAYVTGQTLHVNGGMLMP</sequence>
<dbReference type="NCBIfam" id="TIGR01830">
    <property type="entry name" value="3oxo_ACP_reduc"/>
    <property type="match status" value="1"/>
</dbReference>
<keyword evidence="6 11" id="KW-0521">NADP</keyword>
<dbReference type="EMBL" id="AQQV01000003">
    <property type="protein sequence ID" value="ORE86252.1"/>
    <property type="molecule type" value="Genomic_DNA"/>
</dbReference>
<evidence type="ECO:0000256" key="10">
    <source>
        <dbReference type="PIRSR" id="PIRSR611284-1"/>
    </source>
</evidence>
<feature type="binding site" evidence="11">
    <location>
        <position position="83"/>
    </location>
    <ligand>
        <name>NADP(+)</name>
        <dbReference type="ChEBI" id="CHEBI:58349"/>
    </ligand>
</feature>
<dbReference type="InterPro" id="IPR050259">
    <property type="entry name" value="SDR"/>
</dbReference>
<name>A0A1Y1SCA2_9GAMM</name>
<gene>
    <name evidence="14" type="primary">fabG</name>
    <name evidence="14" type="ORF">ATO7_13183</name>
</gene>
<dbReference type="AlphaFoldDB" id="A0A1Y1SCA2"/>
<dbReference type="FunFam" id="3.40.50.720:FF:000037">
    <property type="entry name" value="3-oxoacyl-[acyl-carrier-protein] reductase FabG"/>
    <property type="match status" value="1"/>
</dbReference>
<evidence type="ECO:0000256" key="4">
    <source>
        <dbReference type="ARBA" id="ARBA00022516"/>
    </source>
</evidence>
<dbReference type="InterPro" id="IPR011284">
    <property type="entry name" value="3oxo_ACP_reduc"/>
</dbReference>
<feature type="binding site" evidence="11">
    <location>
        <position position="181"/>
    </location>
    <ligand>
        <name>NADP(+)</name>
        <dbReference type="ChEBI" id="CHEBI:58349"/>
    </ligand>
</feature>
<feature type="active site" description="Proton acceptor" evidence="10">
    <location>
        <position position="148"/>
    </location>
</feature>
<dbReference type="GO" id="GO:0004316">
    <property type="term" value="F:3-oxoacyl-[acyl-carrier-protein] reductase (NADPH) activity"/>
    <property type="evidence" value="ECO:0007669"/>
    <property type="project" value="UniProtKB-UniRule"/>
</dbReference>
<feature type="binding site" evidence="11">
    <location>
        <begin position="10"/>
        <end position="13"/>
    </location>
    <ligand>
        <name>NADP(+)</name>
        <dbReference type="ChEBI" id="CHEBI:58349"/>
    </ligand>
</feature>
<evidence type="ECO:0000256" key="6">
    <source>
        <dbReference type="ARBA" id="ARBA00022857"/>
    </source>
</evidence>
<dbReference type="SUPFAM" id="SSF51735">
    <property type="entry name" value="NAD(P)-binding Rossmann-fold domains"/>
    <property type="match status" value="1"/>
</dbReference>
<dbReference type="Pfam" id="PF13561">
    <property type="entry name" value="adh_short_C2"/>
    <property type="match status" value="1"/>
</dbReference>
<evidence type="ECO:0000313" key="14">
    <source>
        <dbReference type="EMBL" id="ORE86252.1"/>
    </source>
</evidence>
<dbReference type="PRINTS" id="PR00081">
    <property type="entry name" value="GDHRDH"/>
</dbReference>
<accession>A0A1Y1SCA2</accession>
<comment type="function">
    <text evidence="1 12">Catalyzes the NADPH-dependent reduction of beta-ketoacyl-ACP substrates to beta-hydroxyacyl-ACP products, the first reductive step in the elongation cycle of fatty acid biosynthesis.</text>
</comment>
<dbReference type="InterPro" id="IPR002347">
    <property type="entry name" value="SDR_fam"/>
</dbReference>
<keyword evidence="5 12" id="KW-0276">Fatty acid metabolism</keyword>
<feature type="binding site" evidence="11">
    <location>
        <position position="35"/>
    </location>
    <ligand>
        <name>NADP(+)</name>
        <dbReference type="ChEBI" id="CHEBI:58349"/>
    </ligand>
</feature>
<feature type="binding site" evidence="11">
    <location>
        <begin position="148"/>
        <end position="152"/>
    </location>
    <ligand>
        <name>NADP(+)</name>
        <dbReference type="ChEBI" id="CHEBI:58349"/>
    </ligand>
</feature>
<dbReference type="InterPro" id="IPR036291">
    <property type="entry name" value="NAD(P)-bd_dom_sf"/>
</dbReference>
<feature type="binding site" evidence="11">
    <location>
        <begin position="60"/>
        <end position="61"/>
    </location>
    <ligand>
        <name>NADP(+)</name>
        <dbReference type="ChEBI" id="CHEBI:58349"/>
    </ligand>
</feature>
<evidence type="ECO:0000256" key="12">
    <source>
        <dbReference type="RuleBase" id="RU366074"/>
    </source>
</evidence>
<evidence type="ECO:0000256" key="11">
    <source>
        <dbReference type="PIRSR" id="PIRSR611284-2"/>
    </source>
</evidence>
<comment type="catalytic activity">
    <reaction evidence="12">
        <text>a (3R)-hydroxyacyl-[ACP] + NADP(+) = a 3-oxoacyl-[ACP] + NADPH + H(+)</text>
        <dbReference type="Rhea" id="RHEA:17397"/>
        <dbReference type="Rhea" id="RHEA-COMP:9916"/>
        <dbReference type="Rhea" id="RHEA-COMP:9945"/>
        <dbReference type="ChEBI" id="CHEBI:15378"/>
        <dbReference type="ChEBI" id="CHEBI:57783"/>
        <dbReference type="ChEBI" id="CHEBI:58349"/>
        <dbReference type="ChEBI" id="CHEBI:78776"/>
        <dbReference type="ChEBI" id="CHEBI:78827"/>
        <dbReference type="EC" id="1.1.1.100"/>
    </reaction>
</comment>
<dbReference type="GO" id="GO:0051287">
    <property type="term" value="F:NAD binding"/>
    <property type="evidence" value="ECO:0007669"/>
    <property type="project" value="UniProtKB-UniRule"/>
</dbReference>
<dbReference type="SMART" id="SM00822">
    <property type="entry name" value="PKS_KR"/>
    <property type="match status" value="1"/>
</dbReference>
<dbReference type="STRING" id="1317117.ATO7_13183"/>
<dbReference type="Gene3D" id="3.40.50.720">
    <property type="entry name" value="NAD(P)-binding Rossmann-like Domain"/>
    <property type="match status" value="1"/>
</dbReference>
<keyword evidence="7 12" id="KW-0560">Oxidoreductase</keyword>
<dbReference type="EC" id="1.1.1.100" evidence="12"/>
<evidence type="ECO:0000313" key="15">
    <source>
        <dbReference type="Proteomes" id="UP000192342"/>
    </source>
</evidence>
<dbReference type="NCBIfam" id="NF004197">
    <property type="entry name" value="PRK05653.1-1"/>
    <property type="match status" value="1"/>
</dbReference>
<keyword evidence="9 12" id="KW-0275">Fatty acid biosynthesis</keyword>
<evidence type="ECO:0000256" key="1">
    <source>
        <dbReference type="ARBA" id="ARBA00002607"/>
    </source>
</evidence>
<dbReference type="InterPro" id="IPR057326">
    <property type="entry name" value="KR_dom"/>
</dbReference>
<dbReference type="PANTHER" id="PTHR42879:SF2">
    <property type="entry name" value="3-OXOACYL-[ACYL-CARRIER-PROTEIN] REDUCTASE FABG"/>
    <property type="match status" value="1"/>
</dbReference>
<dbReference type="PROSITE" id="PS00061">
    <property type="entry name" value="ADH_SHORT"/>
    <property type="match status" value="1"/>
</dbReference>
<keyword evidence="15" id="KW-1185">Reference proteome</keyword>
<organism evidence="14 15">
    <name type="scientific">Oceanococcus atlanticus</name>
    <dbReference type="NCBI Taxonomy" id="1317117"/>
    <lineage>
        <taxon>Bacteria</taxon>
        <taxon>Pseudomonadati</taxon>
        <taxon>Pseudomonadota</taxon>
        <taxon>Gammaproteobacteria</taxon>
        <taxon>Chromatiales</taxon>
        <taxon>Oceanococcaceae</taxon>
        <taxon>Oceanococcus</taxon>
    </lineage>
</organism>
<comment type="subunit">
    <text evidence="12">Homotetramer.</text>
</comment>
<evidence type="ECO:0000256" key="2">
    <source>
        <dbReference type="ARBA" id="ARBA00005194"/>
    </source>
</evidence>
<evidence type="ECO:0000256" key="8">
    <source>
        <dbReference type="ARBA" id="ARBA00023098"/>
    </source>
</evidence>
<dbReference type="CDD" id="cd05333">
    <property type="entry name" value="BKR_SDR_c"/>
    <property type="match status" value="1"/>
</dbReference>
<dbReference type="UniPathway" id="UPA00094"/>
<keyword evidence="8 12" id="KW-0443">Lipid metabolism</keyword>
<keyword evidence="4 12" id="KW-0444">Lipid biosynthesis</keyword>
<dbReference type="Proteomes" id="UP000192342">
    <property type="component" value="Unassembled WGS sequence"/>
</dbReference>
<dbReference type="PRINTS" id="PR00080">
    <property type="entry name" value="SDRFAMILY"/>
</dbReference>
<comment type="caution">
    <text evidence="14">The sequence shown here is derived from an EMBL/GenBank/DDBJ whole genome shotgun (WGS) entry which is preliminary data.</text>
</comment>
<dbReference type="NCBIfam" id="NF009466">
    <property type="entry name" value="PRK12826.1-2"/>
    <property type="match status" value="1"/>
</dbReference>
<evidence type="ECO:0000256" key="5">
    <source>
        <dbReference type="ARBA" id="ARBA00022832"/>
    </source>
</evidence>
<dbReference type="PANTHER" id="PTHR42879">
    <property type="entry name" value="3-OXOACYL-(ACYL-CARRIER-PROTEIN) REDUCTASE"/>
    <property type="match status" value="1"/>
</dbReference>
<evidence type="ECO:0000256" key="3">
    <source>
        <dbReference type="ARBA" id="ARBA00006484"/>
    </source>
</evidence>
<feature type="domain" description="Ketoreductase" evidence="13">
    <location>
        <begin position="4"/>
        <end position="184"/>
    </location>
</feature>
<protein>
    <recommendedName>
        <fullName evidence="12">3-oxoacyl-[acyl-carrier-protein] reductase</fullName>
        <ecNumber evidence="12">1.1.1.100</ecNumber>
    </recommendedName>
</protein>
<evidence type="ECO:0000256" key="9">
    <source>
        <dbReference type="ARBA" id="ARBA00023160"/>
    </source>
</evidence>
<proteinExistence type="inferred from homology"/>
<comment type="pathway">
    <text evidence="2 12">Lipid metabolism; fatty acid biosynthesis.</text>
</comment>
<evidence type="ECO:0000259" key="13">
    <source>
        <dbReference type="SMART" id="SM00822"/>
    </source>
</evidence>
<evidence type="ECO:0000256" key="7">
    <source>
        <dbReference type="ARBA" id="ARBA00023002"/>
    </source>
</evidence>
<dbReference type="InterPro" id="IPR020904">
    <property type="entry name" value="Sc_DH/Rdtase_CS"/>
</dbReference>